<keyword evidence="2" id="KW-1185">Reference proteome</keyword>
<organism evidence="1 2">
    <name type="scientific">Mucilaginibacter limnophilus</name>
    <dbReference type="NCBI Taxonomy" id="1932778"/>
    <lineage>
        <taxon>Bacteria</taxon>
        <taxon>Pseudomonadati</taxon>
        <taxon>Bacteroidota</taxon>
        <taxon>Sphingobacteriia</taxon>
        <taxon>Sphingobacteriales</taxon>
        <taxon>Sphingobacteriaceae</taxon>
        <taxon>Mucilaginibacter</taxon>
    </lineage>
</organism>
<gene>
    <name evidence="1" type="ORF">EOD41_04695</name>
</gene>
<name>A0A3S2Y1H5_9SPHI</name>
<dbReference type="RefSeq" id="WP_127703644.1">
    <property type="nucleotide sequence ID" value="NZ_SACK01000002.1"/>
</dbReference>
<sequence length="167" mass="18845">MKLTEENNTDNSIRVVKTARNKEAINEAAAQGFWPLVKPVIPSPNIKSKFAVLQDKETGKINVVNDYRQLPITLNMPGNHPPPVASNAVIDWTFYYPYQFESPFAAYLIPHDIQVGETVFLEDLIEDVVGISWKQGDAYRLKSCKAVWDGRKFVLQHEPSKEVCVVG</sequence>
<accession>A0A3S2Y1H5</accession>
<evidence type="ECO:0000313" key="2">
    <source>
        <dbReference type="Proteomes" id="UP000282759"/>
    </source>
</evidence>
<dbReference type="EMBL" id="SACK01000002">
    <property type="protein sequence ID" value="RVU01269.1"/>
    <property type="molecule type" value="Genomic_DNA"/>
</dbReference>
<proteinExistence type="predicted"/>
<dbReference type="AlphaFoldDB" id="A0A3S2Y1H5"/>
<evidence type="ECO:0000313" key="1">
    <source>
        <dbReference type="EMBL" id="RVU01269.1"/>
    </source>
</evidence>
<protein>
    <submittedName>
        <fullName evidence="1">Uncharacterized protein</fullName>
    </submittedName>
</protein>
<dbReference type="Proteomes" id="UP000282759">
    <property type="component" value="Unassembled WGS sequence"/>
</dbReference>
<comment type="caution">
    <text evidence="1">The sequence shown here is derived from an EMBL/GenBank/DDBJ whole genome shotgun (WGS) entry which is preliminary data.</text>
</comment>
<dbReference type="OrthoDB" id="982154at2"/>
<reference evidence="1 2" key="1">
    <citation type="submission" date="2019-01" db="EMBL/GenBank/DDBJ databases">
        <authorList>
            <person name="Chen W.-M."/>
        </authorList>
    </citation>
    <scope>NUCLEOTIDE SEQUENCE [LARGE SCALE GENOMIC DNA]</scope>
    <source>
        <strain evidence="1 2">YBJ-36</strain>
    </source>
</reference>